<feature type="region of interest" description="Disordered" evidence="1">
    <location>
        <begin position="49"/>
        <end position="78"/>
    </location>
</feature>
<feature type="compositionally biased region" description="Basic and acidic residues" evidence="1">
    <location>
        <begin position="58"/>
        <end position="77"/>
    </location>
</feature>
<comment type="caution">
    <text evidence="2">The sequence shown here is derived from an EMBL/GenBank/DDBJ whole genome shotgun (WGS) entry which is preliminary data.</text>
</comment>
<reference evidence="2 3" key="1">
    <citation type="journal article" date="2013" name="Curr. Biol.">
        <title>The Genome of the Foraminiferan Reticulomyxa filosa.</title>
        <authorList>
            <person name="Glockner G."/>
            <person name="Hulsmann N."/>
            <person name="Schleicher M."/>
            <person name="Noegel A.A."/>
            <person name="Eichinger L."/>
            <person name="Gallinger C."/>
            <person name="Pawlowski J."/>
            <person name="Sierra R."/>
            <person name="Euteneuer U."/>
            <person name="Pillet L."/>
            <person name="Moustafa A."/>
            <person name="Platzer M."/>
            <person name="Groth M."/>
            <person name="Szafranski K."/>
            <person name="Schliwa M."/>
        </authorList>
    </citation>
    <scope>NUCLEOTIDE SEQUENCE [LARGE SCALE GENOMIC DNA]</scope>
</reference>
<evidence type="ECO:0000313" key="2">
    <source>
        <dbReference type="EMBL" id="ETO11621.1"/>
    </source>
</evidence>
<evidence type="ECO:0000256" key="1">
    <source>
        <dbReference type="SAM" id="MobiDB-lite"/>
    </source>
</evidence>
<name>X6MD70_RETFI</name>
<sequence>MTNELDPNMESSLEHFWTEMNGEIDRLTFADNPIDWNNAVKEMVGKMEKTASIQKCKTKTESPKESGQEQEREEKGETALWSLRLEEGWQEKLAKMMEEQYNRQKNPTFEKMLLHWKGLLELDDDIGCEWYQPPNPTTTS</sequence>
<protein>
    <submittedName>
        <fullName evidence="2">Uncharacterized protein</fullName>
    </submittedName>
</protein>
<evidence type="ECO:0000313" key="3">
    <source>
        <dbReference type="Proteomes" id="UP000023152"/>
    </source>
</evidence>
<proteinExistence type="predicted"/>
<dbReference type="Proteomes" id="UP000023152">
    <property type="component" value="Unassembled WGS sequence"/>
</dbReference>
<gene>
    <name evidence="2" type="ORF">RFI_25755</name>
</gene>
<organism evidence="2 3">
    <name type="scientific">Reticulomyxa filosa</name>
    <dbReference type="NCBI Taxonomy" id="46433"/>
    <lineage>
        <taxon>Eukaryota</taxon>
        <taxon>Sar</taxon>
        <taxon>Rhizaria</taxon>
        <taxon>Retaria</taxon>
        <taxon>Foraminifera</taxon>
        <taxon>Monothalamids</taxon>
        <taxon>Reticulomyxidae</taxon>
        <taxon>Reticulomyxa</taxon>
    </lineage>
</organism>
<dbReference type="EMBL" id="ASPP01022257">
    <property type="protein sequence ID" value="ETO11621.1"/>
    <property type="molecule type" value="Genomic_DNA"/>
</dbReference>
<dbReference type="AlphaFoldDB" id="X6MD70"/>
<accession>X6MD70</accession>
<keyword evidence="3" id="KW-1185">Reference proteome</keyword>